<sequence>MNIKLLQTDIVWQKPEANRDHVENLIDSLSDSTDLVVLPEMFTTGFCTSPKGAAEKADTDTLRWMQSIALRRNMALAGSVATEENGKYYNRLYFVKPDGSYVTYNKRHLFTFAGEHKEYTAGEERVVVEYLGFRILLQICYDVRFPVYSRNRGDYDMIIYVANWPTVRLDAWNTLVRARAIENVCYVAAVNRTGSDPYVKYSGGTALYNFMGKTIAEAGTEEGIVSGTIDMQDLIRFRSKFPALQDADQFKLI</sequence>
<evidence type="ECO:0000256" key="2">
    <source>
        <dbReference type="ARBA" id="ARBA00022801"/>
    </source>
</evidence>
<dbReference type="InterPro" id="IPR052737">
    <property type="entry name" value="Omega-amidase_YafV"/>
</dbReference>
<evidence type="ECO:0000259" key="6">
    <source>
        <dbReference type="PROSITE" id="PS50263"/>
    </source>
</evidence>
<evidence type="ECO:0000256" key="5">
    <source>
        <dbReference type="ARBA" id="ARBA00072139"/>
    </source>
</evidence>
<dbReference type="SUPFAM" id="SSF56317">
    <property type="entry name" value="Carbon-nitrogen hydrolase"/>
    <property type="match status" value="1"/>
</dbReference>
<dbReference type="PANTHER" id="PTHR47799:SF1">
    <property type="entry name" value="OMEGA-AMIDASE YAFV"/>
    <property type="match status" value="1"/>
</dbReference>
<evidence type="ECO:0000256" key="4">
    <source>
        <dbReference type="ARBA" id="ARBA00052904"/>
    </source>
</evidence>
<dbReference type="FunFam" id="3.60.110.10:FF:000004">
    <property type="entry name" value="Carbon-nitrogen hydrolase"/>
    <property type="match status" value="1"/>
</dbReference>
<name>A0A212K5W9_9BACT</name>
<keyword evidence="2 7" id="KW-0378">Hydrolase</keyword>
<dbReference type="Gene3D" id="3.60.110.10">
    <property type="entry name" value="Carbon-nitrogen hydrolase"/>
    <property type="match status" value="1"/>
</dbReference>
<dbReference type="CDD" id="cd07575">
    <property type="entry name" value="Xc-1258_like"/>
    <property type="match status" value="1"/>
</dbReference>
<accession>A0A212K5W9</accession>
<dbReference type="NCBIfam" id="NF007757">
    <property type="entry name" value="PRK10438.1"/>
    <property type="match status" value="1"/>
</dbReference>
<reference evidence="7" key="1">
    <citation type="submission" date="2016-04" db="EMBL/GenBank/DDBJ databases">
        <authorList>
            <person name="Evans L.H."/>
            <person name="Alamgir A."/>
            <person name="Owens N."/>
            <person name="Weber N.D."/>
            <person name="Virtaneva K."/>
            <person name="Barbian K."/>
            <person name="Babar A."/>
            <person name="Rosenke K."/>
        </authorList>
    </citation>
    <scope>NUCLEOTIDE SEQUENCE</scope>
    <source>
        <strain evidence="7">86-2</strain>
    </source>
</reference>
<comment type="catalytic activity">
    <reaction evidence="4">
        <text>a monoamide of a dicarboxylate + H2O = a dicarboxylate + NH4(+)</text>
        <dbReference type="Rhea" id="RHEA:11716"/>
        <dbReference type="ChEBI" id="CHEBI:15377"/>
        <dbReference type="ChEBI" id="CHEBI:28938"/>
        <dbReference type="ChEBI" id="CHEBI:28965"/>
        <dbReference type="ChEBI" id="CHEBI:77450"/>
        <dbReference type="EC" id="3.5.1.3"/>
    </reaction>
</comment>
<feature type="domain" description="CN hydrolase" evidence="6">
    <location>
        <begin position="1"/>
        <end position="231"/>
    </location>
</feature>
<dbReference type="RefSeq" id="WP_296951537.1">
    <property type="nucleotide sequence ID" value="NZ_LT599021.1"/>
</dbReference>
<dbReference type="InterPro" id="IPR001110">
    <property type="entry name" value="UPF0012_CS"/>
</dbReference>
<proteinExistence type="inferred from homology"/>
<dbReference type="AlphaFoldDB" id="A0A212K5W9"/>
<evidence type="ECO:0000256" key="1">
    <source>
        <dbReference type="ARBA" id="ARBA00010613"/>
    </source>
</evidence>
<organism evidence="7">
    <name type="scientific">uncultured Dysgonomonas sp</name>
    <dbReference type="NCBI Taxonomy" id="206096"/>
    <lineage>
        <taxon>Bacteria</taxon>
        <taxon>Pseudomonadati</taxon>
        <taxon>Bacteroidota</taxon>
        <taxon>Bacteroidia</taxon>
        <taxon>Bacteroidales</taxon>
        <taxon>Dysgonomonadaceae</taxon>
        <taxon>Dysgonomonas</taxon>
        <taxon>environmental samples</taxon>
    </lineage>
</organism>
<dbReference type="EMBL" id="FLUL01000001">
    <property type="protein sequence ID" value="SBW07119.1"/>
    <property type="molecule type" value="Genomic_DNA"/>
</dbReference>
<dbReference type="PROSITE" id="PS01227">
    <property type="entry name" value="UPF0012"/>
    <property type="match status" value="1"/>
</dbReference>
<evidence type="ECO:0000313" key="7">
    <source>
        <dbReference type="EMBL" id="SBW07119.1"/>
    </source>
</evidence>
<evidence type="ECO:0000256" key="3">
    <source>
        <dbReference type="ARBA" id="ARBA00039118"/>
    </source>
</evidence>
<dbReference type="GO" id="GO:0050152">
    <property type="term" value="F:omega-amidase activity"/>
    <property type="evidence" value="ECO:0007669"/>
    <property type="project" value="UniProtKB-EC"/>
</dbReference>
<gene>
    <name evidence="7" type="primary">yafV</name>
    <name evidence="7" type="ORF">KL86DYS2_13108</name>
</gene>
<dbReference type="InterPro" id="IPR003010">
    <property type="entry name" value="C-N_Hydrolase"/>
</dbReference>
<dbReference type="GO" id="GO:0106008">
    <property type="term" value="F:2-oxoglutaramate amidase activity"/>
    <property type="evidence" value="ECO:0007669"/>
    <property type="project" value="TreeGrafter"/>
</dbReference>
<protein>
    <recommendedName>
        <fullName evidence="5">Omega-amidase YafV</fullName>
        <ecNumber evidence="3">3.5.1.3</ecNumber>
    </recommendedName>
</protein>
<dbReference type="PANTHER" id="PTHR47799">
    <property type="entry name" value="OMEGA-AMIDASE YAFV"/>
    <property type="match status" value="1"/>
</dbReference>
<dbReference type="PROSITE" id="PS50263">
    <property type="entry name" value="CN_HYDROLASE"/>
    <property type="match status" value="1"/>
</dbReference>
<dbReference type="Pfam" id="PF00795">
    <property type="entry name" value="CN_hydrolase"/>
    <property type="match status" value="1"/>
</dbReference>
<comment type="similarity">
    <text evidence="1">Belongs to the carbon-nitrogen hydrolase superfamily. NIT1/NIT2 family.</text>
</comment>
<dbReference type="InterPro" id="IPR036526">
    <property type="entry name" value="C-N_Hydrolase_sf"/>
</dbReference>
<dbReference type="EC" id="3.5.1.3" evidence="3"/>